<evidence type="ECO:0000313" key="2">
    <source>
        <dbReference type="EMBL" id="OII71623.1"/>
    </source>
</evidence>
<evidence type="ECO:0000313" key="3">
    <source>
        <dbReference type="Proteomes" id="UP000186804"/>
    </source>
</evidence>
<dbReference type="GeneID" id="92367520"/>
<dbReference type="Pfam" id="PF00462">
    <property type="entry name" value="Glutaredoxin"/>
    <property type="match status" value="1"/>
</dbReference>
<dbReference type="OrthoDB" id="44061at2759"/>
<reference evidence="2 3" key="1">
    <citation type="submission" date="2016-10" db="EMBL/GenBank/DDBJ databases">
        <title>Reductive evolution of mitochondrial metabolism and differential evolution of invasion-related proteins in Cryptosporidium.</title>
        <authorList>
            <person name="Liu S."/>
            <person name="Roellig D.M."/>
            <person name="Guo Y."/>
            <person name="Li N."/>
            <person name="Frace M.A."/>
            <person name="Tang K."/>
            <person name="Zhang L."/>
            <person name="Feng Y."/>
            <person name="Xiao L."/>
        </authorList>
    </citation>
    <scope>NUCLEOTIDE SEQUENCE [LARGE SCALE GENOMIC DNA]</scope>
    <source>
        <strain evidence="2">30847</strain>
    </source>
</reference>
<dbReference type="InterPro" id="IPR036249">
    <property type="entry name" value="Thioredoxin-like_sf"/>
</dbReference>
<sequence>MTGEQFVEDFIKRSPICVIAKSYCPYCIKVIEALKSAAYEFIVENIDRHPDMEEIQDYCLKITGVRSVPRVFVNGSCIGGCDDTISKLSDGSFKRLLEETMR</sequence>
<dbReference type="GO" id="GO:0034599">
    <property type="term" value="P:cellular response to oxidative stress"/>
    <property type="evidence" value="ECO:0007669"/>
    <property type="project" value="TreeGrafter"/>
</dbReference>
<dbReference type="AlphaFoldDB" id="A0A1J4MCC4"/>
<dbReference type="PROSITE" id="PS51354">
    <property type="entry name" value="GLUTAREDOXIN_2"/>
    <property type="match status" value="1"/>
</dbReference>
<dbReference type="CDD" id="cd03419">
    <property type="entry name" value="GRX_GRXh_1_2_like"/>
    <property type="match status" value="1"/>
</dbReference>
<organism evidence="2 3">
    <name type="scientific">Cryptosporidium andersoni</name>
    <dbReference type="NCBI Taxonomy" id="117008"/>
    <lineage>
        <taxon>Eukaryota</taxon>
        <taxon>Sar</taxon>
        <taxon>Alveolata</taxon>
        <taxon>Apicomplexa</taxon>
        <taxon>Conoidasida</taxon>
        <taxon>Coccidia</taxon>
        <taxon>Eucoccidiorida</taxon>
        <taxon>Eimeriorina</taxon>
        <taxon>Cryptosporidiidae</taxon>
        <taxon>Cryptosporidium</taxon>
    </lineage>
</organism>
<dbReference type="GO" id="GO:0005737">
    <property type="term" value="C:cytoplasm"/>
    <property type="evidence" value="ECO:0007669"/>
    <property type="project" value="TreeGrafter"/>
</dbReference>
<dbReference type="GO" id="GO:0015038">
    <property type="term" value="F:glutathione disulfide oxidoreductase activity"/>
    <property type="evidence" value="ECO:0007669"/>
    <property type="project" value="TreeGrafter"/>
</dbReference>
<dbReference type="PRINTS" id="PR00160">
    <property type="entry name" value="GLUTAREDOXIN"/>
</dbReference>
<dbReference type="InterPro" id="IPR002109">
    <property type="entry name" value="Glutaredoxin"/>
</dbReference>
<dbReference type="Gene3D" id="3.40.30.10">
    <property type="entry name" value="Glutaredoxin"/>
    <property type="match status" value="1"/>
</dbReference>
<protein>
    <submittedName>
        <fullName evidence="2">Glutaredoxin family protein</fullName>
    </submittedName>
</protein>
<dbReference type="PANTHER" id="PTHR45694:SF18">
    <property type="entry name" value="GLUTAREDOXIN-1-RELATED"/>
    <property type="match status" value="1"/>
</dbReference>
<dbReference type="VEuPathDB" id="CryptoDB:cand_033360"/>
<name>A0A1J4MCC4_9CRYT</name>
<dbReference type="PANTHER" id="PTHR45694">
    <property type="entry name" value="GLUTAREDOXIN 2"/>
    <property type="match status" value="1"/>
</dbReference>
<comment type="caution">
    <text evidence="2">The sequence shown here is derived from an EMBL/GenBank/DDBJ whole genome shotgun (WGS) entry which is preliminary data.</text>
</comment>
<evidence type="ECO:0000259" key="1">
    <source>
        <dbReference type="Pfam" id="PF00462"/>
    </source>
</evidence>
<accession>A0A1J4MCC4</accession>
<gene>
    <name evidence="2" type="ORF">cand_033360</name>
</gene>
<dbReference type="RefSeq" id="XP_067066813.1">
    <property type="nucleotide sequence ID" value="XM_067213562.1"/>
</dbReference>
<feature type="domain" description="Glutaredoxin" evidence="1">
    <location>
        <begin position="18"/>
        <end position="78"/>
    </location>
</feature>
<dbReference type="SUPFAM" id="SSF52833">
    <property type="entry name" value="Thioredoxin-like"/>
    <property type="match status" value="1"/>
</dbReference>
<dbReference type="Proteomes" id="UP000186804">
    <property type="component" value="Unassembled WGS sequence"/>
</dbReference>
<dbReference type="EMBL" id="LRBS01000121">
    <property type="protein sequence ID" value="OII71623.1"/>
    <property type="molecule type" value="Genomic_DNA"/>
</dbReference>
<dbReference type="InterPro" id="IPR014025">
    <property type="entry name" value="Glutaredoxin_subgr"/>
</dbReference>
<proteinExistence type="predicted"/>
<keyword evidence="3" id="KW-1185">Reference proteome</keyword>